<dbReference type="AlphaFoldDB" id="A0A090AEN7"/>
<dbReference type="KEGG" id="tig:THII_1117"/>
<protein>
    <submittedName>
        <fullName evidence="1">Uncharacterized protein</fullName>
    </submittedName>
</protein>
<gene>
    <name evidence="1" type="ORF">THII_1117</name>
</gene>
<sequence length="59" mass="6620">MVIKYDSSEIPLLFFTLFTNKPVKLESNPMDENNPANIVKPIMPIDITLIGDIFVIPDG</sequence>
<dbReference type="HOGENOM" id="CLU_2959402_0_0_6"/>
<evidence type="ECO:0000313" key="1">
    <source>
        <dbReference type="EMBL" id="BAP55414.1"/>
    </source>
</evidence>
<keyword evidence="2" id="KW-1185">Reference proteome</keyword>
<accession>A0A090AEN7</accession>
<organism evidence="1 2">
    <name type="scientific">Thioploca ingrica</name>
    <dbReference type="NCBI Taxonomy" id="40754"/>
    <lineage>
        <taxon>Bacteria</taxon>
        <taxon>Pseudomonadati</taxon>
        <taxon>Pseudomonadota</taxon>
        <taxon>Gammaproteobacteria</taxon>
        <taxon>Thiotrichales</taxon>
        <taxon>Thiotrichaceae</taxon>
        <taxon>Thioploca</taxon>
    </lineage>
</organism>
<dbReference type="Proteomes" id="UP000031623">
    <property type="component" value="Chromosome"/>
</dbReference>
<evidence type="ECO:0000313" key="2">
    <source>
        <dbReference type="Proteomes" id="UP000031623"/>
    </source>
</evidence>
<name>A0A090AEN7_9GAMM</name>
<dbReference type="EMBL" id="AP014633">
    <property type="protein sequence ID" value="BAP55414.1"/>
    <property type="molecule type" value="Genomic_DNA"/>
</dbReference>
<proteinExistence type="predicted"/>
<reference evidence="1 2" key="1">
    <citation type="journal article" date="2014" name="ISME J.">
        <title>Ecophysiology of Thioploca ingrica as revealed by the complete genome sequence supplemented with proteomic evidence.</title>
        <authorList>
            <person name="Kojima H."/>
            <person name="Ogura Y."/>
            <person name="Yamamoto N."/>
            <person name="Togashi T."/>
            <person name="Mori H."/>
            <person name="Watanabe T."/>
            <person name="Nemoto F."/>
            <person name="Kurokawa K."/>
            <person name="Hayashi T."/>
            <person name="Fukui M."/>
        </authorList>
    </citation>
    <scope>NUCLEOTIDE SEQUENCE [LARGE SCALE GENOMIC DNA]</scope>
</reference>